<feature type="region of interest" description="Disordered" evidence="1">
    <location>
        <begin position="702"/>
        <end position="836"/>
    </location>
</feature>
<feature type="compositionally biased region" description="Low complexity" evidence="1">
    <location>
        <begin position="785"/>
        <end position="799"/>
    </location>
</feature>
<feature type="compositionally biased region" description="Basic and acidic residues" evidence="1">
    <location>
        <begin position="724"/>
        <end position="772"/>
    </location>
</feature>
<dbReference type="eggNOG" id="COG0234">
    <property type="taxonomic scope" value="Bacteria"/>
</dbReference>
<protein>
    <submittedName>
        <fullName evidence="2">Uncharacterized protein</fullName>
    </submittedName>
</protein>
<dbReference type="STRING" id="1304275.C41B8_05453"/>
<gene>
    <name evidence="2" type="ORF">C41B8_05453</name>
</gene>
<feature type="compositionally biased region" description="Low complexity" evidence="1">
    <location>
        <begin position="709"/>
        <end position="723"/>
    </location>
</feature>
<proteinExistence type="predicted"/>
<organism evidence="2 3">
    <name type="scientific">Salinisphaera hydrothermalis (strain C41B8)</name>
    <dbReference type="NCBI Taxonomy" id="1304275"/>
    <lineage>
        <taxon>Bacteria</taxon>
        <taxon>Pseudomonadati</taxon>
        <taxon>Pseudomonadota</taxon>
        <taxon>Gammaproteobacteria</taxon>
        <taxon>Salinisphaerales</taxon>
        <taxon>Salinisphaeraceae</taxon>
        <taxon>Salinisphaera</taxon>
    </lineage>
</organism>
<dbReference type="RefSeq" id="WP_051883128.1">
    <property type="nucleotide sequence ID" value="NZ_APNK01000005.1"/>
</dbReference>
<evidence type="ECO:0000256" key="1">
    <source>
        <dbReference type="SAM" id="MobiDB-lite"/>
    </source>
</evidence>
<reference evidence="2 3" key="1">
    <citation type="submission" date="2013-03" db="EMBL/GenBank/DDBJ databases">
        <title>Salinisphaera hydrothermalis C41B8 Genome Sequencing.</title>
        <authorList>
            <person name="Li C."/>
            <person name="Lai Q."/>
            <person name="Shao Z."/>
        </authorList>
    </citation>
    <scope>NUCLEOTIDE SEQUENCE [LARGE SCALE GENOMIC DNA]</scope>
    <source>
        <strain evidence="2 3">C41B8</strain>
    </source>
</reference>
<dbReference type="EMBL" id="APNK01000005">
    <property type="protein sequence ID" value="KEZ78322.1"/>
    <property type="molecule type" value="Genomic_DNA"/>
</dbReference>
<sequence>MADYSSDMAEIPEDERDGRTVDADGVIIDDNGDTATVFLDGEESEEGDAEFDANLAESMEKQDRQRLADKLIAAVDADEEARSEWKQRLDKGLELLGLKDRPEDDEPFPGASSVTHPLIGEAIVQFQARALPEVVPSSGPVKCTTVGDQTEAKDQQAERVSEYLNWRLMVDDEEWFDDTDQLLFYLPFGGSAFRKLFTDPVTGRAKARYVKAEDFIVPYKAKSLADAQRYTHSFEMHANDIERAMANGTYVTVDLDTGREPGENDKLEDTADMRSQSVSEDDSTHRIYEIHCYQDLDVDPYQQDFDLPYIITVDKDQGDVLSIRRNWDEDDEDYEKLVWFSHYKFLPGFGFYGFGFLHMIGGLAEATTGTVRALLDSAARSNLQAGFKSKEARKISGDDPLANGEFRDVDLPGEDLQKAFYPLPFKEPSNALFNLLGILTDAGQRFSSTTETMVGDGNQNAPVGTTVAMIEQGSKVFSAVHRRLHRAAGREYRLFAKLDAENLDDEPYPYQVSGQTRYIRAADFDDTIDVVPVSDPNIFSHTQRIALAQAVVQLVNGSPDVYGIKEKRRAHERLLEAMRVPDADELLPSTGAQRRDPVTENQYMMTGHPVTAFPDQDHAAHIKIHEAMAAQYANAAGPAAQKMQAELQAHVAEHHAYAYRQQIEQSLGVTLPAGLHPNMDGHEKPLPIDEENLIARLVAQNTQPVPSPAQQQAHAAQAQLQAEQQRKQAEFEAEQRRKDQEHQAKMQREREAFMAKQQREAADWQRGEREDAADWAAGEQRDQAEWSAEQQREQAAWEAEQARKAAEARDATRQRGADLALDNIDRAFDAPDNPQE</sequence>
<name>A0A084INN8_SALHC</name>
<dbReference type="AlphaFoldDB" id="A0A084INN8"/>
<feature type="compositionally biased region" description="Basic and acidic residues" evidence="1">
    <location>
        <begin position="800"/>
        <end position="816"/>
    </location>
</feature>
<dbReference type="Proteomes" id="UP000028302">
    <property type="component" value="Unassembled WGS sequence"/>
</dbReference>
<keyword evidence="3" id="KW-1185">Reference proteome</keyword>
<feature type="region of interest" description="Disordered" evidence="1">
    <location>
        <begin position="1"/>
        <end position="32"/>
    </location>
</feature>
<evidence type="ECO:0000313" key="2">
    <source>
        <dbReference type="EMBL" id="KEZ78322.1"/>
    </source>
</evidence>
<feature type="region of interest" description="Disordered" evidence="1">
    <location>
        <begin position="256"/>
        <end position="278"/>
    </location>
</feature>
<evidence type="ECO:0000313" key="3">
    <source>
        <dbReference type="Proteomes" id="UP000028302"/>
    </source>
</evidence>
<comment type="caution">
    <text evidence="2">The sequence shown here is derived from an EMBL/GenBank/DDBJ whole genome shotgun (WGS) entry which is preliminary data.</text>
</comment>
<accession>A0A084INN8</accession>
<feature type="compositionally biased region" description="Basic and acidic residues" evidence="1">
    <location>
        <begin position="256"/>
        <end position="272"/>
    </location>
</feature>